<accession>A0A8G0LA29</accession>
<name>A0A8G0LA29_9HYPO</name>
<reference evidence="2 3" key="1">
    <citation type="journal article" date="2021" name="BMC Genomics">
        <title>Telomere-to-telomere genome assembly of asparaginase-producing Trichoderma simmonsii.</title>
        <authorList>
            <person name="Chung D."/>
            <person name="Kwon Y.M."/>
            <person name="Yang Y."/>
        </authorList>
    </citation>
    <scope>NUCLEOTIDE SEQUENCE [LARGE SCALE GENOMIC DNA]</scope>
    <source>
        <strain evidence="2 3">GH-Sj1</strain>
    </source>
</reference>
<dbReference type="AlphaFoldDB" id="A0A8G0LA29"/>
<evidence type="ECO:0000313" key="2">
    <source>
        <dbReference type="EMBL" id="QYS95885.1"/>
    </source>
</evidence>
<proteinExistence type="predicted"/>
<sequence>MMPLFDIAYLVQQQNRQAAATHEAPIPPSAPRRSNTRSMDDQQSNDARQQYYQLHREPLQRPCPQLRNVGSDIDTKIHLYDEVTSNEDDNTVRDNYDNTLYYKNQYSAEQAEFDGYIERSSPIIDYNAERAAAYDYIIMTTAALPTANT</sequence>
<gene>
    <name evidence="2" type="ORF">H0G86_003153</name>
</gene>
<evidence type="ECO:0000313" key="3">
    <source>
        <dbReference type="Proteomes" id="UP000826661"/>
    </source>
</evidence>
<dbReference type="Proteomes" id="UP000826661">
    <property type="component" value="Chromosome II"/>
</dbReference>
<feature type="compositionally biased region" description="Polar residues" evidence="1">
    <location>
        <begin position="32"/>
        <end position="49"/>
    </location>
</feature>
<organism evidence="2 3">
    <name type="scientific">Trichoderma simmonsii</name>
    <dbReference type="NCBI Taxonomy" id="1491479"/>
    <lineage>
        <taxon>Eukaryota</taxon>
        <taxon>Fungi</taxon>
        <taxon>Dikarya</taxon>
        <taxon>Ascomycota</taxon>
        <taxon>Pezizomycotina</taxon>
        <taxon>Sordariomycetes</taxon>
        <taxon>Hypocreomycetidae</taxon>
        <taxon>Hypocreales</taxon>
        <taxon>Hypocreaceae</taxon>
        <taxon>Trichoderma</taxon>
    </lineage>
</organism>
<protein>
    <submittedName>
        <fullName evidence="2">Uncharacterized protein</fullName>
    </submittedName>
</protein>
<dbReference type="EMBL" id="CP075865">
    <property type="protein sequence ID" value="QYS95885.1"/>
    <property type="molecule type" value="Genomic_DNA"/>
</dbReference>
<keyword evidence="3" id="KW-1185">Reference proteome</keyword>
<feature type="region of interest" description="Disordered" evidence="1">
    <location>
        <begin position="16"/>
        <end position="49"/>
    </location>
</feature>
<evidence type="ECO:0000256" key="1">
    <source>
        <dbReference type="SAM" id="MobiDB-lite"/>
    </source>
</evidence>